<feature type="transmembrane region" description="Helical" evidence="1">
    <location>
        <begin position="34"/>
        <end position="54"/>
    </location>
</feature>
<keyword evidence="1" id="KW-0472">Membrane</keyword>
<evidence type="ECO:0000256" key="1">
    <source>
        <dbReference type="SAM" id="Phobius"/>
    </source>
</evidence>
<reference evidence="2 3" key="1">
    <citation type="submission" date="2017-02" db="EMBL/GenBank/DDBJ databases">
        <title>Differentiating clades of botulinum-neurotoxin-producing Clostridia with a simple, multiplex PCR assay.</title>
        <authorList>
            <person name="Williamson C.H.D."/>
            <person name="Vazquez A."/>
            <person name="Hill K."/>
            <person name="Smith T.J."/>
            <person name="Nottingham R."/>
            <person name="Stone N.E."/>
            <person name="Sobek C.J."/>
            <person name="Cocking J.H."/>
            <person name="Fernandez R.A."/>
            <person name="Caballero P.A."/>
            <person name="Leiser O.P."/>
            <person name="Keim P."/>
            <person name="Sahl J.W."/>
        </authorList>
    </citation>
    <scope>NUCLEOTIDE SEQUENCE [LARGE SCALE GENOMIC DNA]</scope>
    <source>
        <strain evidence="2 3">CLS_DGF_0088_06</strain>
    </source>
</reference>
<accession>A0ABD6RMB6</accession>
<evidence type="ECO:0000313" key="2">
    <source>
        <dbReference type="EMBL" id="OSB16692.1"/>
    </source>
</evidence>
<dbReference type="RefSeq" id="WP_085333602.1">
    <property type="nucleotide sequence ID" value="NZ_MWJJ01000002.1"/>
</dbReference>
<gene>
    <name evidence="2" type="ORF">B2H94_10900</name>
</gene>
<proteinExistence type="predicted"/>
<keyword evidence="1" id="KW-1133">Transmembrane helix</keyword>
<protein>
    <recommendedName>
        <fullName evidence="4">GRAM domain-containing protein</fullName>
    </recommendedName>
</protein>
<evidence type="ECO:0000313" key="3">
    <source>
        <dbReference type="Proteomes" id="UP000193911"/>
    </source>
</evidence>
<dbReference type="AlphaFoldDB" id="A0ABD6RMB6"/>
<dbReference type="Proteomes" id="UP000193911">
    <property type="component" value="Unassembled WGS sequence"/>
</dbReference>
<name>A0ABD6RMB6_CLOSG</name>
<dbReference type="EMBL" id="MWJJ01000002">
    <property type="protein sequence ID" value="OSB16692.1"/>
    <property type="molecule type" value="Genomic_DNA"/>
</dbReference>
<feature type="transmembrane region" description="Helical" evidence="1">
    <location>
        <begin position="7"/>
        <end position="28"/>
    </location>
</feature>
<organism evidence="2 3">
    <name type="scientific">Clostridium sporogenes</name>
    <dbReference type="NCBI Taxonomy" id="1509"/>
    <lineage>
        <taxon>Bacteria</taxon>
        <taxon>Bacillati</taxon>
        <taxon>Bacillota</taxon>
        <taxon>Clostridia</taxon>
        <taxon>Eubacteriales</taxon>
        <taxon>Clostridiaceae</taxon>
        <taxon>Clostridium</taxon>
    </lineage>
</organism>
<keyword evidence="1" id="KW-0812">Transmembrane</keyword>
<comment type="caution">
    <text evidence="2">The sequence shown here is derived from an EMBL/GenBank/DDBJ whole genome shotgun (WGS) entry which is preliminary data.</text>
</comment>
<evidence type="ECO:0008006" key="4">
    <source>
        <dbReference type="Google" id="ProtNLM"/>
    </source>
</evidence>
<sequence>MRKFIYYLGMFFCGIISIVSFISSMFLFKDRYVSSGFTLIAFMVLFLLILRVLIKKYKISNNEVVNEYYNPYITEEEFKIIDRGELVTINTNDFICKPSESCYYGDIARRVINKTETVGYTGKSSGISIRITKGLSYRTGVGKSTPIKEDVEYSYEGSIFITNQRVIFTSIENGFEFSLSKLTSMKLYINGIGFQVGNKSYTLIMQNQEYIYNIISQLTSGAKAL</sequence>